<protein>
    <submittedName>
        <fullName evidence="2">Uncharacterized protein</fullName>
    </submittedName>
</protein>
<dbReference type="RefSeq" id="WP_123594891.1">
    <property type="nucleotide sequence ID" value="NZ_MOBZ01000018.1"/>
</dbReference>
<dbReference type="Proteomes" id="UP000283619">
    <property type="component" value="Unassembled WGS sequence"/>
</dbReference>
<name>A0A423P1G7_PSEFL</name>
<proteinExistence type="predicted"/>
<evidence type="ECO:0000256" key="1">
    <source>
        <dbReference type="SAM" id="Phobius"/>
    </source>
</evidence>
<evidence type="ECO:0000313" key="2">
    <source>
        <dbReference type="EMBL" id="ROO05002.1"/>
    </source>
</evidence>
<sequence length="158" mass="17274">MKFKVGHLSIVRGLKLILLVVGALTILKYGAITLLSLSSDSDDDVTKLAYLSPNGKYSAVHVTRAGGGAIAPFCSDTVFVFNSRQTIDEVIAHSEYQVYSAECDVFFDHEPSPAVKWNSDNDLQIDFAIGATRIVSRDVKLRASDASGKIQIRFSAYR</sequence>
<gene>
    <name evidence="2" type="ORF">BK673_22380</name>
</gene>
<keyword evidence="1" id="KW-1133">Transmembrane helix</keyword>
<dbReference type="AlphaFoldDB" id="A0A423P1G7"/>
<keyword evidence="1" id="KW-0812">Transmembrane</keyword>
<comment type="caution">
    <text evidence="2">The sequence shown here is derived from an EMBL/GenBank/DDBJ whole genome shotgun (WGS) entry which is preliminary data.</text>
</comment>
<evidence type="ECO:0000313" key="3">
    <source>
        <dbReference type="Proteomes" id="UP000283619"/>
    </source>
</evidence>
<organism evidence="2 3">
    <name type="scientific">Pseudomonas fluorescens</name>
    <dbReference type="NCBI Taxonomy" id="294"/>
    <lineage>
        <taxon>Bacteria</taxon>
        <taxon>Pseudomonadati</taxon>
        <taxon>Pseudomonadota</taxon>
        <taxon>Gammaproteobacteria</taxon>
        <taxon>Pseudomonadales</taxon>
        <taxon>Pseudomonadaceae</taxon>
        <taxon>Pseudomonas</taxon>
    </lineage>
</organism>
<accession>A0A423P1G7</accession>
<feature type="transmembrane region" description="Helical" evidence="1">
    <location>
        <begin position="16"/>
        <end position="37"/>
    </location>
</feature>
<dbReference type="EMBL" id="MOBZ01000018">
    <property type="protein sequence ID" value="ROO05002.1"/>
    <property type="molecule type" value="Genomic_DNA"/>
</dbReference>
<keyword evidence="1" id="KW-0472">Membrane</keyword>
<reference evidence="2 3" key="1">
    <citation type="submission" date="2016-10" db="EMBL/GenBank/DDBJ databases">
        <title>Comparative genome analysis of multiple Pseudomonas spp. focuses on biocontrol and plant growth promoting traits.</title>
        <authorList>
            <person name="Tao X.-Y."/>
            <person name="Taylor C.G."/>
        </authorList>
    </citation>
    <scope>NUCLEOTIDE SEQUENCE [LARGE SCALE GENOMIC DNA]</scope>
    <source>
        <strain evidence="2 3">36G2</strain>
    </source>
</reference>